<organism evidence="1 2">
    <name type="scientific">Actinidia rufa</name>
    <dbReference type="NCBI Taxonomy" id="165716"/>
    <lineage>
        <taxon>Eukaryota</taxon>
        <taxon>Viridiplantae</taxon>
        <taxon>Streptophyta</taxon>
        <taxon>Embryophyta</taxon>
        <taxon>Tracheophyta</taxon>
        <taxon>Spermatophyta</taxon>
        <taxon>Magnoliopsida</taxon>
        <taxon>eudicotyledons</taxon>
        <taxon>Gunneridae</taxon>
        <taxon>Pentapetalae</taxon>
        <taxon>asterids</taxon>
        <taxon>Ericales</taxon>
        <taxon>Actinidiaceae</taxon>
        <taxon>Actinidia</taxon>
    </lineage>
</organism>
<protein>
    <submittedName>
        <fullName evidence="1">Uncharacterized protein</fullName>
    </submittedName>
</protein>
<dbReference type="PANTHER" id="PTHR11439:SF484">
    <property type="entry name" value="REVERSE TRANSCRIPTASE TY1_COPIA-TYPE DOMAIN-CONTAINING PROTEIN"/>
    <property type="match status" value="1"/>
</dbReference>
<sequence length="293" mass="33083">MSKALYVPCWRQAIVDEMTALHDNDYMGVGFSSIGAVPRWLPLGDTVNYFSDGIEVAQTKEGSTCPKGSVLDILEDTGLMGIKPIETPMDPNARHRSISLEPVNGSYVIGRIEARTASFPLRGGDDFDRPPTTTTTLAQVYANSSLDSHGGSFEDCATRQGISRSWFVFWHTRSSAFEAFTNADWARSPTDKRSTTWYYTFLGGNLITWESKEQIVVVRSSAETKYRAMAHTSCELLWLKHLLEDKMFEVQLPMRMYCNNQATIHIKSNPVFHKKPNTLRLIVILFARELRRA</sequence>
<evidence type="ECO:0000313" key="2">
    <source>
        <dbReference type="Proteomes" id="UP000585474"/>
    </source>
</evidence>
<name>A0A7J0HEK1_9ERIC</name>
<dbReference type="EMBL" id="BJWL01000029">
    <property type="protein sequence ID" value="GFZ21391.1"/>
    <property type="molecule type" value="Genomic_DNA"/>
</dbReference>
<comment type="caution">
    <text evidence="1">The sequence shown here is derived from an EMBL/GenBank/DDBJ whole genome shotgun (WGS) entry which is preliminary data.</text>
</comment>
<dbReference type="OrthoDB" id="414945at2759"/>
<dbReference type="PANTHER" id="PTHR11439">
    <property type="entry name" value="GAG-POL-RELATED RETROTRANSPOSON"/>
    <property type="match status" value="1"/>
</dbReference>
<gene>
    <name evidence="1" type="ORF">Acr_29g0005530</name>
</gene>
<dbReference type="AlphaFoldDB" id="A0A7J0HEK1"/>
<dbReference type="Proteomes" id="UP000585474">
    <property type="component" value="Unassembled WGS sequence"/>
</dbReference>
<dbReference type="CDD" id="cd09272">
    <property type="entry name" value="RNase_HI_RT_Ty1"/>
    <property type="match status" value="1"/>
</dbReference>
<reference evidence="1 2" key="1">
    <citation type="submission" date="2019-07" db="EMBL/GenBank/DDBJ databases">
        <title>De Novo Assembly of kiwifruit Actinidia rufa.</title>
        <authorList>
            <person name="Sugita-Konishi S."/>
            <person name="Sato K."/>
            <person name="Mori E."/>
            <person name="Abe Y."/>
            <person name="Kisaki G."/>
            <person name="Hamano K."/>
            <person name="Suezawa K."/>
            <person name="Otani M."/>
            <person name="Fukuda T."/>
            <person name="Manabe T."/>
            <person name="Gomi K."/>
            <person name="Tabuchi M."/>
            <person name="Akimitsu K."/>
            <person name="Kataoka I."/>
        </authorList>
    </citation>
    <scope>NUCLEOTIDE SEQUENCE [LARGE SCALE GENOMIC DNA]</scope>
    <source>
        <strain evidence="2">cv. Fuchu</strain>
    </source>
</reference>
<accession>A0A7J0HEK1</accession>
<evidence type="ECO:0000313" key="1">
    <source>
        <dbReference type="EMBL" id="GFZ21391.1"/>
    </source>
</evidence>
<keyword evidence="2" id="KW-1185">Reference proteome</keyword>
<proteinExistence type="predicted"/>